<feature type="compositionally biased region" description="Polar residues" evidence="1">
    <location>
        <begin position="216"/>
        <end position="243"/>
    </location>
</feature>
<keyword evidence="3" id="KW-1185">Reference proteome</keyword>
<dbReference type="AlphaFoldDB" id="A0A834I6H0"/>
<accession>A0A834I6H0</accession>
<protein>
    <submittedName>
        <fullName evidence="2">Uncharacterized protein</fullName>
    </submittedName>
</protein>
<dbReference type="Proteomes" id="UP000625711">
    <property type="component" value="Unassembled WGS sequence"/>
</dbReference>
<gene>
    <name evidence="2" type="ORF">GWI33_014742</name>
</gene>
<sequence>MYEESRKESARLQEQIAHLSTHIDVLTKTIPAISNNYSTNRNQQKPAQKSGTSNINLKAMNDQEYTARNETTHDETRYEDGLLMPNSRKKKRLTLMSHQEKNQSLPGRLPANKSPKSRSSKSPAPSTEPAPPQTSAWGNGEVGDSLITWLTTDWQANRQKFGFNQIAISIAARGIKTIRLPSAFRVNHSNVHAPAYHANEPPGEVTKVNRALTVTDDFTTNPPRKNQSLSKPWLNPTPSTSEAAKSANFKTPKKLIPKTSAEATESTETITRKRDFFVSKLDEYRHRNTYFQLKRDHFAFYFHATAAIFFRSFVLSLGGKMPPDNLQGSDSLCSDR</sequence>
<feature type="compositionally biased region" description="Basic and acidic residues" evidence="1">
    <location>
        <begin position="65"/>
        <end position="80"/>
    </location>
</feature>
<evidence type="ECO:0000313" key="2">
    <source>
        <dbReference type="EMBL" id="KAF7272468.1"/>
    </source>
</evidence>
<evidence type="ECO:0000256" key="1">
    <source>
        <dbReference type="SAM" id="MobiDB-lite"/>
    </source>
</evidence>
<name>A0A834I6H0_RHYFE</name>
<proteinExistence type="predicted"/>
<comment type="caution">
    <text evidence="2">The sequence shown here is derived from an EMBL/GenBank/DDBJ whole genome shotgun (WGS) entry which is preliminary data.</text>
</comment>
<feature type="compositionally biased region" description="Polar residues" evidence="1">
    <location>
        <begin position="36"/>
        <end position="56"/>
    </location>
</feature>
<feature type="region of interest" description="Disordered" evidence="1">
    <location>
        <begin position="214"/>
        <end position="267"/>
    </location>
</feature>
<reference evidence="2" key="1">
    <citation type="submission" date="2020-08" db="EMBL/GenBank/DDBJ databases">
        <title>Genome sequencing and assembly of the red palm weevil Rhynchophorus ferrugineus.</title>
        <authorList>
            <person name="Dias G.B."/>
            <person name="Bergman C.M."/>
            <person name="Manee M."/>
        </authorList>
    </citation>
    <scope>NUCLEOTIDE SEQUENCE</scope>
    <source>
        <strain evidence="2">AA-2017</strain>
        <tissue evidence="2">Whole larva</tissue>
    </source>
</reference>
<evidence type="ECO:0000313" key="3">
    <source>
        <dbReference type="Proteomes" id="UP000625711"/>
    </source>
</evidence>
<feature type="region of interest" description="Disordered" evidence="1">
    <location>
        <begin position="36"/>
        <end position="140"/>
    </location>
</feature>
<dbReference type="EMBL" id="JAACXV010013762">
    <property type="protein sequence ID" value="KAF7272468.1"/>
    <property type="molecule type" value="Genomic_DNA"/>
</dbReference>
<organism evidence="2 3">
    <name type="scientific">Rhynchophorus ferrugineus</name>
    <name type="common">Red palm weevil</name>
    <name type="synonym">Curculio ferrugineus</name>
    <dbReference type="NCBI Taxonomy" id="354439"/>
    <lineage>
        <taxon>Eukaryota</taxon>
        <taxon>Metazoa</taxon>
        <taxon>Ecdysozoa</taxon>
        <taxon>Arthropoda</taxon>
        <taxon>Hexapoda</taxon>
        <taxon>Insecta</taxon>
        <taxon>Pterygota</taxon>
        <taxon>Neoptera</taxon>
        <taxon>Endopterygota</taxon>
        <taxon>Coleoptera</taxon>
        <taxon>Polyphaga</taxon>
        <taxon>Cucujiformia</taxon>
        <taxon>Curculionidae</taxon>
        <taxon>Dryophthorinae</taxon>
        <taxon>Rhynchophorus</taxon>
    </lineage>
</organism>